<evidence type="ECO:0000259" key="5">
    <source>
        <dbReference type="Pfam" id="PF02836"/>
    </source>
</evidence>
<dbReference type="GO" id="GO:0004553">
    <property type="term" value="F:hydrolase activity, hydrolyzing O-glycosyl compounds"/>
    <property type="evidence" value="ECO:0007669"/>
    <property type="project" value="InterPro"/>
</dbReference>
<dbReference type="Gene3D" id="2.60.40.10">
    <property type="entry name" value="Immunoglobulins"/>
    <property type="match status" value="3"/>
</dbReference>
<dbReference type="Pfam" id="PF00703">
    <property type="entry name" value="Glyco_hydro_2"/>
    <property type="match status" value="1"/>
</dbReference>
<dbReference type="EMBL" id="AWGB01000006">
    <property type="protein sequence ID" value="ESQ93810.1"/>
    <property type="molecule type" value="Genomic_DNA"/>
</dbReference>
<dbReference type="SUPFAM" id="SSF51445">
    <property type="entry name" value="(Trans)glycosidases"/>
    <property type="match status" value="1"/>
</dbReference>
<feature type="domain" description="DUF4982" evidence="6">
    <location>
        <begin position="620"/>
        <end position="676"/>
    </location>
</feature>
<dbReference type="InterPro" id="IPR006102">
    <property type="entry name" value="Ig-like_GH2"/>
</dbReference>
<dbReference type="InterPro" id="IPR013783">
    <property type="entry name" value="Ig-like_fold"/>
</dbReference>
<dbReference type="Pfam" id="PF02836">
    <property type="entry name" value="Glyco_hydro_2_C"/>
    <property type="match status" value="1"/>
</dbReference>
<gene>
    <name evidence="9" type="ORF">ABENE_03765</name>
</gene>
<keyword evidence="2" id="KW-0378">Hydrolase</keyword>
<protein>
    <recommendedName>
        <fullName evidence="11">Beta-galactosidase</fullName>
    </recommendedName>
</protein>
<dbReference type="PRINTS" id="PR00132">
    <property type="entry name" value="GLHYDRLASE2"/>
</dbReference>
<reference evidence="9 10" key="1">
    <citation type="journal article" date="2014" name="Nature">
        <title>Sequential evolution of bacterial morphology by co-option of a developmental regulator.</title>
        <authorList>
            <person name="Jiang C."/>
            <person name="Brown P.J."/>
            <person name="Ducret A."/>
            <person name="Brun Y.V."/>
        </authorList>
    </citation>
    <scope>NUCLEOTIDE SEQUENCE [LARGE SCALE GENOMIC DNA]</scope>
    <source>
        <strain evidence="9 10">DSM 16100</strain>
    </source>
</reference>
<dbReference type="NCBIfam" id="NF041462">
    <property type="entry name" value="GalA"/>
    <property type="match status" value="1"/>
</dbReference>
<evidence type="ECO:0000259" key="8">
    <source>
        <dbReference type="Pfam" id="PF22666"/>
    </source>
</evidence>
<dbReference type="InterPro" id="IPR040605">
    <property type="entry name" value="Glyco_hydro2_dom5"/>
</dbReference>
<dbReference type="Gene3D" id="2.60.120.260">
    <property type="entry name" value="Galactose-binding domain-like"/>
    <property type="match status" value="1"/>
</dbReference>
<dbReference type="Proteomes" id="UP000017837">
    <property type="component" value="Unassembled WGS sequence"/>
</dbReference>
<dbReference type="Pfam" id="PF22666">
    <property type="entry name" value="Glyco_hydro_2_N2"/>
    <property type="match status" value="1"/>
</dbReference>
<evidence type="ECO:0000313" key="10">
    <source>
        <dbReference type="Proteomes" id="UP000017837"/>
    </source>
</evidence>
<dbReference type="InterPro" id="IPR006103">
    <property type="entry name" value="Glyco_hydro_2_cat"/>
</dbReference>
<dbReference type="InterPro" id="IPR051913">
    <property type="entry name" value="GH2_Domain-Containing"/>
</dbReference>
<dbReference type="Pfam" id="PF18565">
    <property type="entry name" value="Glyco_hydro2_C5"/>
    <property type="match status" value="1"/>
</dbReference>
<dbReference type="SUPFAM" id="SSF49785">
    <property type="entry name" value="Galactose-binding domain-like"/>
    <property type="match status" value="1"/>
</dbReference>
<dbReference type="STRING" id="1121022.GCA_000376105_00060"/>
<feature type="domain" description="Glycoside hydrolase family 2 catalytic" evidence="5">
    <location>
        <begin position="324"/>
        <end position="561"/>
    </location>
</feature>
<accession>V4Q7I4</accession>
<dbReference type="InterPro" id="IPR008979">
    <property type="entry name" value="Galactose-bd-like_sf"/>
</dbReference>
<comment type="caution">
    <text evidence="9">The sequence shown here is derived from an EMBL/GenBank/DDBJ whole genome shotgun (WGS) entry which is preliminary data.</text>
</comment>
<evidence type="ECO:0000256" key="1">
    <source>
        <dbReference type="ARBA" id="ARBA00007401"/>
    </source>
</evidence>
<feature type="domain" description="Glycoside hydrolase family 2" evidence="7">
    <location>
        <begin position="690"/>
        <end position="791"/>
    </location>
</feature>
<dbReference type="Pfam" id="PF16355">
    <property type="entry name" value="DUF4982"/>
    <property type="match status" value="1"/>
</dbReference>
<evidence type="ECO:0008006" key="11">
    <source>
        <dbReference type="Google" id="ProtNLM"/>
    </source>
</evidence>
<proteinExistence type="inferred from homology"/>
<dbReference type="InterPro" id="IPR036156">
    <property type="entry name" value="Beta-gal/glucu_dom_sf"/>
</dbReference>
<dbReference type="InterPro" id="IPR032311">
    <property type="entry name" value="DUF4982"/>
</dbReference>
<feature type="domain" description="Beta-mannosidase-like galactose-binding" evidence="8">
    <location>
        <begin position="102"/>
        <end position="175"/>
    </location>
</feature>
<evidence type="ECO:0000256" key="2">
    <source>
        <dbReference type="ARBA" id="ARBA00022801"/>
    </source>
</evidence>
<dbReference type="eggNOG" id="COG3250">
    <property type="taxonomic scope" value="Bacteria"/>
</dbReference>
<sequence>MGLLPQTVFAGTNGPEAAVAGPRETLLLNKGWRFFDGDIPFPIIVGHGATYNAAKAGSAQGAAATGYDDSEWPPVSLPHDFVSFQPIVEDANVSQGYRKRGIVWYRNTLRFEKADNGKHIELQLDGIATNATVWFNGTLVARNWSGYNSVYIDLTPYATYGDLVNSLVIRVDANAMEGWWYEGGGIYRDAWIVKRNPVHIVTDGVFAHPIKDDEGWKIPVEVTLNNTGLSDSQVTVISRLWDKRAAGVLSGIAAEVQATTKVSALENAVVHMELAHGSTLTNPALWSVDNPELYEVHTRVEQDGKLLDEITTTCGFRTQRFDVDKGFFLNDKHLKIQGVCIHQDHAGVGVAVPDGVIDFRLRRLKELGCNAIRFSHNAQSRALMDACDRHGFLVMAENRVFNPALIHMAELQWLVRRDRNHPSVYLWSVFNEEPMQGTEAGYQMVRRMSEAVKELDTSRPVTAAMNDGLFTPLNVAHAVDVVGINYQQDQYDAFHKAHPTIPVFSSEDTSAFMTRGVYKTDMDKHVSASYDDDAADWGATHCKAWKAIATRDYIAGGFVWTGFDYHGEPTPYIWPSNSSVFGIMDLCGFEKAAFWIHQAQWVKDRPVLGLVPHWNWETAGQPVRVMACSNQEEVELFVNGKSAGRQKVDPYEMNFWTVPYAPGAIEVRGYTGGKVVRTTRNETTGEPLALRLTADRAGLKADGRDAQPLTVEAIDKKGRHVPLAQHMITYEISGGAIVGLGNGDANSLEPEKGDKRSLYNGYGQVIVQSLEGQAGTLRIRATAPGLKAADLRLPVEATAPLAYQVTTPSVQLLDSWFMAPMSVTRPDPGQKAADNDMNSWQWFRPGTLNRPLDQDGYSLVAVRYAPFAKVQKAGGKVEFLGITGACEVYENGKLIGTKTDAAPGALTLDLPALSGERRLSVLFKVRAGEAYGFNGQIRTRSKT</sequence>
<evidence type="ECO:0000259" key="4">
    <source>
        <dbReference type="Pfam" id="PF00703"/>
    </source>
</evidence>
<dbReference type="PANTHER" id="PTHR42732">
    <property type="entry name" value="BETA-GALACTOSIDASE"/>
    <property type="match status" value="1"/>
</dbReference>
<feature type="domain" description="Glycoside hydrolase family 2 immunoglobulin-like beta-sandwich" evidence="4">
    <location>
        <begin position="199"/>
        <end position="317"/>
    </location>
</feature>
<dbReference type="InterPro" id="IPR054593">
    <property type="entry name" value="Beta-mannosidase-like_N2"/>
</dbReference>
<evidence type="ECO:0000259" key="7">
    <source>
        <dbReference type="Pfam" id="PF18565"/>
    </source>
</evidence>
<dbReference type="InterPro" id="IPR006101">
    <property type="entry name" value="Glyco_hydro_2"/>
</dbReference>
<keyword evidence="10" id="KW-1185">Reference proteome</keyword>
<evidence type="ECO:0000313" key="9">
    <source>
        <dbReference type="EMBL" id="ESQ93810.1"/>
    </source>
</evidence>
<dbReference type="InterPro" id="IPR017853">
    <property type="entry name" value="GH"/>
</dbReference>
<dbReference type="PANTHER" id="PTHR42732:SF1">
    <property type="entry name" value="BETA-MANNOSIDASE"/>
    <property type="match status" value="1"/>
</dbReference>
<dbReference type="InterPro" id="IPR048230">
    <property type="entry name" value="GalA-like"/>
</dbReference>
<name>V4Q7I4_9CAUL</name>
<dbReference type="GO" id="GO:0005975">
    <property type="term" value="P:carbohydrate metabolic process"/>
    <property type="evidence" value="ECO:0007669"/>
    <property type="project" value="InterPro"/>
</dbReference>
<comment type="similarity">
    <text evidence="1">Belongs to the glycosyl hydrolase 2 family.</text>
</comment>
<organism evidence="9 10">
    <name type="scientific">Asticcacaulis benevestitus DSM 16100 = ATCC BAA-896</name>
    <dbReference type="NCBI Taxonomy" id="1121022"/>
    <lineage>
        <taxon>Bacteria</taxon>
        <taxon>Pseudomonadati</taxon>
        <taxon>Pseudomonadota</taxon>
        <taxon>Alphaproteobacteria</taxon>
        <taxon>Caulobacterales</taxon>
        <taxon>Caulobacteraceae</taxon>
        <taxon>Asticcacaulis</taxon>
    </lineage>
</organism>
<dbReference type="SUPFAM" id="SSF49303">
    <property type="entry name" value="beta-Galactosidase/glucuronidase domain"/>
    <property type="match status" value="1"/>
</dbReference>
<dbReference type="Gene3D" id="3.20.20.80">
    <property type="entry name" value="Glycosidases"/>
    <property type="match status" value="1"/>
</dbReference>
<keyword evidence="3" id="KW-0326">Glycosidase</keyword>
<evidence type="ECO:0000256" key="3">
    <source>
        <dbReference type="ARBA" id="ARBA00023295"/>
    </source>
</evidence>
<evidence type="ECO:0000259" key="6">
    <source>
        <dbReference type="Pfam" id="PF16355"/>
    </source>
</evidence>
<dbReference type="AlphaFoldDB" id="V4Q7I4"/>
<dbReference type="PATRIC" id="fig|1121022.4.peg.743"/>